<reference evidence="1 2" key="1">
    <citation type="submission" date="2020-07" db="EMBL/GenBank/DDBJ databases">
        <title>Genome of Haloechinothrix sp.</title>
        <authorList>
            <person name="Tang S.-K."/>
            <person name="Yang L."/>
            <person name="Zhu W.-Y."/>
        </authorList>
    </citation>
    <scope>NUCLEOTIDE SEQUENCE [LARGE SCALE GENOMIC DNA]</scope>
    <source>
        <strain evidence="1 2">YIM 98757</strain>
    </source>
</reference>
<evidence type="ECO:0008006" key="3">
    <source>
        <dbReference type="Google" id="ProtNLM"/>
    </source>
</evidence>
<protein>
    <recommendedName>
        <fullName evidence="3">Alpha/beta hydrolase</fullName>
    </recommendedName>
</protein>
<dbReference type="AlphaFoldDB" id="A0A838A047"/>
<dbReference type="Proteomes" id="UP000582974">
    <property type="component" value="Unassembled WGS sequence"/>
</dbReference>
<keyword evidence="2" id="KW-1185">Reference proteome</keyword>
<gene>
    <name evidence="1" type="ORF">H0B56_10110</name>
</gene>
<comment type="caution">
    <text evidence="1">The sequence shown here is derived from an EMBL/GenBank/DDBJ whole genome shotgun (WGS) entry which is preliminary data.</text>
</comment>
<name>A0A838A047_9PSEU</name>
<organism evidence="1 2">
    <name type="scientific">Haloechinothrix aidingensis</name>
    <dbReference type="NCBI Taxonomy" id="2752311"/>
    <lineage>
        <taxon>Bacteria</taxon>
        <taxon>Bacillati</taxon>
        <taxon>Actinomycetota</taxon>
        <taxon>Actinomycetes</taxon>
        <taxon>Pseudonocardiales</taxon>
        <taxon>Pseudonocardiaceae</taxon>
        <taxon>Haloechinothrix</taxon>
    </lineage>
</organism>
<evidence type="ECO:0000313" key="2">
    <source>
        <dbReference type="Proteomes" id="UP000582974"/>
    </source>
</evidence>
<sequence>MSEYATDPRGDGPTLVSDGPVNAPAVLVLDPAGAAKHEDIPASWHELLGTRHVVWCRMPAGDALFSAGEALAELADRHVTVDVVTSGPDAVTAMDFVRARADVVRALLLVDPAASGARLAHDTRGMRVPESPGADAQAADAVWEERYRARIAALADAGVAVRTVAHSPGGGRDRIPPPLPLGHPDVVERITGTLHGLDGETAGALAR</sequence>
<proteinExistence type="predicted"/>
<dbReference type="RefSeq" id="WP_180892719.1">
    <property type="nucleotide sequence ID" value="NZ_JACCKD010000003.1"/>
</dbReference>
<accession>A0A838A047</accession>
<dbReference type="EMBL" id="JACCKD010000003">
    <property type="protein sequence ID" value="MBA0125894.1"/>
    <property type="molecule type" value="Genomic_DNA"/>
</dbReference>
<evidence type="ECO:0000313" key="1">
    <source>
        <dbReference type="EMBL" id="MBA0125894.1"/>
    </source>
</evidence>